<accession>A0ACB8XEK4</accession>
<sequence length="217" mass="24283">MKVMAEDSVAFNANVEDTWHVIRSYFAHLRTDFDHYLVPQLQLSSINHTSTTFIVASTMAKLLVFLALSLLPLLSTATVEAGNPFRLKGRVYCDTCRCGFETSVTKYLAGAMVKVECRDRNSMNLRYTLNAVTDATGTYEMEVKTDHGDQKCECTLVSSPDPECAEPNIGRDRATVILTRNNGMRYDARYANAMGFMKKTELAGCPELVRSYFAEDV</sequence>
<proteinExistence type="predicted"/>
<evidence type="ECO:0000313" key="2">
    <source>
        <dbReference type="Proteomes" id="UP001055879"/>
    </source>
</evidence>
<gene>
    <name evidence="1" type="ORF">L6452_43622</name>
</gene>
<keyword evidence="2" id="KW-1185">Reference proteome</keyword>
<dbReference type="EMBL" id="CM042064">
    <property type="protein sequence ID" value="KAI3665006.1"/>
    <property type="molecule type" value="Genomic_DNA"/>
</dbReference>
<protein>
    <submittedName>
        <fullName evidence="1">Uncharacterized protein</fullName>
    </submittedName>
</protein>
<dbReference type="Proteomes" id="UP001055879">
    <property type="component" value="Linkage Group LG18"/>
</dbReference>
<reference evidence="2" key="1">
    <citation type="journal article" date="2022" name="Mol. Ecol. Resour.">
        <title>The genomes of chicory, endive, great burdock and yacon provide insights into Asteraceae palaeo-polyploidization history and plant inulin production.</title>
        <authorList>
            <person name="Fan W."/>
            <person name="Wang S."/>
            <person name="Wang H."/>
            <person name="Wang A."/>
            <person name="Jiang F."/>
            <person name="Liu H."/>
            <person name="Zhao H."/>
            <person name="Xu D."/>
            <person name="Zhang Y."/>
        </authorList>
    </citation>
    <scope>NUCLEOTIDE SEQUENCE [LARGE SCALE GENOMIC DNA]</scope>
    <source>
        <strain evidence="2">cv. Niubang</strain>
    </source>
</reference>
<comment type="caution">
    <text evidence="1">The sequence shown here is derived from an EMBL/GenBank/DDBJ whole genome shotgun (WGS) entry which is preliminary data.</text>
</comment>
<organism evidence="1 2">
    <name type="scientific">Arctium lappa</name>
    <name type="common">Greater burdock</name>
    <name type="synonym">Lappa major</name>
    <dbReference type="NCBI Taxonomy" id="4217"/>
    <lineage>
        <taxon>Eukaryota</taxon>
        <taxon>Viridiplantae</taxon>
        <taxon>Streptophyta</taxon>
        <taxon>Embryophyta</taxon>
        <taxon>Tracheophyta</taxon>
        <taxon>Spermatophyta</taxon>
        <taxon>Magnoliopsida</taxon>
        <taxon>eudicotyledons</taxon>
        <taxon>Gunneridae</taxon>
        <taxon>Pentapetalae</taxon>
        <taxon>asterids</taxon>
        <taxon>campanulids</taxon>
        <taxon>Asterales</taxon>
        <taxon>Asteraceae</taxon>
        <taxon>Carduoideae</taxon>
        <taxon>Cardueae</taxon>
        <taxon>Arctiinae</taxon>
        <taxon>Arctium</taxon>
    </lineage>
</organism>
<reference evidence="1 2" key="2">
    <citation type="journal article" date="2022" name="Mol. Ecol. Resour.">
        <title>The genomes of chicory, endive, great burdock and yacon provide insights into Asteraceae paleo-polyploidization history and plant inulin production.</title>
        <authorList>
            <person name="Fan W."/>
            <person name="Wang S."/>
            <person name="Wang H."/>
            <person name="Wang A."/>
            <person name="Jiang F."/>
            <person name="Liu H."/>
            <person name="Zhao H."/>
            <person name="Xu D."/>
            <person name="Zhang Y."/>
        </authorList>
    </citation>
    <scope>NUCLEOTIDE SEQUENCE [LARGE SCALE GENOMIC DNA]</scope>
    <source>
        <strain evidence="2">cv. Niubang</strain>
    </source>
</reference>
<name>A0ACB8XEK4_ARCLA</name>
<evidence type="ECO:0000313" key="1">
    <source>
        <dbReference type="EMBL" id="KAI3665006.1"/>
    </source>
</evidence>